<proteinExistence type="predicted"/>
<feature type="transmembrane region" description="Helical" evidence="1">
    <location>
        <begin position="141"/>
        <end position="161"/>
    </location>
</feature>
<dbReference type="EMBL" id="FLRE01000032">
    <property type="protein sequence ID" value="SBT32259.1"/>
    <property type="molecule type" value="Genomic_DNA"/>
</dbReference>
<evidence type="ECO:0000313" key="3">
    <source>
        <dbReference type="EMBL" id="SBT32259.1"/>
    </source>
</evidence>
<feature type="signal peptide" evidence="2">
    <location>
        <begin position="1"/>
        <end position="33"/>
    </location>
</feature>
<protein>
    <submittedName>
        <fullName evidence="3">Uncharacterized protein</fullName>
    </submittedName>
</protein>
<gene>
    <name evidence="3" type="ORF">POVWA2_008600</name>
</gene>
<name>A0A1A8YL39_PLAOA</name>
<dbReference type="Proteomes" id="UP000078550">
    <property type="component" value="Unassembled WGS sequence"/>
</dbReference>
<reference evidence="4" key="1">
    <citation type="submission" date="2016-05" db="EMBL/GenBank/DDBJ databases">
        <authorList>
            <person name="Naeem Raeece"/>
        </authorList>
    </citation>
    <scope>NUCLEOTIDE SEQUENCE [LARGE SCALE GENOMIC DNA]</scope>
</reference>
<keyword evidence="1" id="KW-0472">Membrane</keyword>
<keyword evidence="1" id="KW-1133">Transmembrane helix</keyword>
<feature type="chain" id="PRO_5008382064" evidence="2">
    <location>
        <begin position="34"/>
        <end position="167"/>
    </location>
</feature>
<evidence type="ECO:0000256" key="2">
    <source>
        <dbReference type="SAM" id="SignalP"/>
    </source>
</evidence>
<keyword evidence="1" id="KW-0812">Transmembrane</keyword>
<sequence>MFVCSFVRSFVRSFVCSFVRLFVLLRRTHLCTQTYIRAAPGGVSQSQLCLTRATSYRTSVMGADSGRSEQKRCSSPLSSHSKIAACSMQLATYNFVVFSFYFPLRPLFYASLLFYAHFNFPHFLFFVSTPCQCIMEWNGDLLPIFTFNLIFFFFFFFRAFLLRWDKH</sequence>
<dbReference type="AlphaFoldDB" id="A0A1A8YL39"/>
<organism evidence="3 4">
    <name type="scientific">Plasmodium ovale wallikeri</name>
    <dbReference type="NCBI Taxonomy" id="864142"/>
    <lineage>
        <taxon>Eukaryota</taxon>
        <taxon>Sar</taxon>
        <taxon>Alveolata</taxon>
        <taxon>Apicomplexa</taxon>
        <taxon>Aconoidasida</taxon>
        <taxon>Haemosporida</taxon>
        <taxon>Plasmodiidae</taxon>
        <taxon>Plasmodium</taxon>
        <taxon>Plasmodium (Plasmodium)</taxon>
    </lineage>
</organism>
<keyword evidence="2" id="KW-0732">Signal</keyword>
<accession>A0A1A8YL39</accession>
<evidence type="ECO:0000313" key="4">
    <source>
        <dbReference type="Proteomes" id="UP000078550"/>
    </source>
</evidence>
<evidence type="ECO:0000256" key="1">
    <source>
        <dbReference type="SAM" id="Phobius"/>
    </source>
</evidence>